<proteinExistence type="predicted"/>
<dbReference type="AlphaFoldDB" id="A0A6M3X607"/>
<organism evidence="1">
    <name type="scientific">viral metagenome</name>
    <dbReference type="NCBI Taxonomy" id="1070528"/>
    <lineage>
        <taxon>unclassified sequences</taxon>
        <taxon>metagenomes</taxon>
        <taxon>organismal metagenomes</taxon>
    </lineage>
</organism>
<accession>A0A6M3X607</accession>
<name>A0A6M3X607_9ZZZZ</name>
<reference evidence="1" key="1">
    <citation type="submission" date="2020-03" db="EMBL/GenBank/DDBJ databases">
        <title>The deep terrestrial virosphere.</title>
        <authorList>
            <person name="Holmfeldt K."/>
            <person name="Nilsson E."/>
            <person name="Simone D."/>
            <person name="Lopez-Fernandez M."/>
            <person name="Wu X."/>
            <person name="de Brujin I."/>
            <person name="Lundin D."/>
            <person name="Andersson A."/>
            <person name="Bertilsson S."/>
            <person name="Dopson M."/>
        </authorList>
    </citation>
    <scope>NUCLEOTIDE SEQUENCE</scope>
    <source>
        <strain evidence="1">MM171B03589</strain>
    </source>
</reference>
<evidence type="ECO:0000313" key="1">
    <source>
        <dbReference type="EMBL" id="QJH93240.1"/>
    </source>
</evidence>
<gene>
    <name evidence="1" type="ORF">MM171B03589_0003</name>
</gene>
<dbReference type="EMBL" id="MT143959">
    <property type="protein sequence ID" value="QJH93240.1"/>
    <property type="molecule type" value="Genomic_DNA"/>
</dbReference>
<protein>
    <submittedName>
        <fullName evidence="1">Uncharacterized protein</fullName>
    </submittedName>
</protein>
<sequence>MIDVKCRCLMCWHNVLGICEHNVSGICEQNEIIIEDKPVQTKDISDEYETVTA</sequence>